<organism evidence="2 3">
    <name type="scientific">Hibiscus sabdariffa</name>
    <name type="common">roselle</name>
    <dbReference type="NCBI Taxonomy" id="183260"/>
    <lineage>
        <taxon>Eukaryota</taxon>
        <taxon>Viridiplantae</taxon>
        <taxon>Streptophyta</taxon>
        <taxon>Embryophyta</taxon>
        <taxon>Tracheophyta</taxon>
        <taxon>Spermatophyta</taxon>
        <taxon>Magnoliopsida</taxon>
        <taxon>eudicotyledons</taxon>
        <taxon>Gunneridae</taxon>
        <taxon>Pentapetalae</taxon>
        <taxon>rosids</taxon>
        <taxon>malvids</taxon>
        <taxon>Malvales</taxon>
        <taxon>Malvaceae</taxon>
        <taxon>Malvoideae</taxon>
        <taxon>Hibiscus</taxon>
    </lineage>
</organism>
<feature type="compositionally biased region" description="Basic and acidic residues" evidence="1">
    <location>
        <begin position="1"/>
        <end position="10"/>
    </location>
</feature>
<feature type="region of interest" description="Disordered" evidence="1">
    <location>
        <begin position="1"/>
        <end position="50"/>
    </location>
</feature>
<keyword evidence="3" id="KW-1185">Reference proteome</keyword>
<dbReference type="EMBL" id="JBBPBN010000002">
    <property type="protein sequence ID" value="KAK9044648.1"/>
    <property type="molecule type" value="Genomic_DNA"/>
</dbReference>
<sequence length="109" mass="12037">MSQGKEEILDNKGPISEASIKRMTRGRDTPTTKSTTTSKPGKGKSKVEVIGEDLIHKPKTWIKLRGIENVTTALTSKLIKLTTTVENMAMPRIYSMLMSRLGTVPLSLH</sequence>
<feature type="compositionally biased region" description="Low complexity" evidence="1">
    <location>
        <begin position="31"/>
        <end position="40"/>
    </location>
</feature>
<evidence type="ECO:0000313" key="2">
    <source>
        <dbReference type="EMBL" id="KAK9044648.1"/>
    </source>
</evidence>
<evidence type="ECO:0000313" key="3">
    <source>
        <dbReference type="Proteomes" id="UP001396334"/>
    </source>
</evidence>
<accession>A0ABR2U5A7</accession>
<comment type="caution">
    <text evidence="2">The sequence shown here is derived from an EMBL/GenBank/DDBJ whole genome shotgun (WGS) entry which is preliminary data.</text>
</comment>
<reference evidence="2 3" key="1">
    <citation type="journal article" date="2024" name="G3 (Bethesda)">
        <title>Genome assembly of Hibiscus sabdariffa L. provides insights into metabolisms of medicinal natural products.</title>
        <authorList>
            <person name="Kim T."/>
        </authorList>
    </citation>
    <scope>NUCLEOTIDE SEQUENCE [LARGE SCALE GENOMIC DNA]</scope>
    <source>
        <strain evidence="2">TK-2024</strain>
        <tissue evidence="2">Old leaves</tissue>
    </source>
</reference>
<protein>
    <submittedName>
        <fullName evidence="2">Uncharacterized protein</fullName>
    </submittedName>
</protein>
<gene>
    <name evidence="2" type="ORF">V6N11_058543</name>
</gene>
<name>A0ABR2U5A7_9ROSI</name>
<evidence type="ECO:0000256" key="1">
    <source>
        <dbReference type="SAM" id="MobiDB-lite"/>
    </source>
</evidence>
<proteinExistence type="predicted"/>
<dbReference type="Proteomes" id="UP001396334">
    <property type="component" value="Unassembled WGS sequence"/>
</dbReference>